<dbReference type="AlphaFoldDB" id="A0AAU9K996"/>
<sequence>MDRHLRRKLQQSAGNGMWERACASVDSIPDDMFDRYVDAGYLDDVLDDVMDYFMDDYEDEEEWLDERVSEDELVEESDREDLAEVEAQENLAIKIGWRYNGRIRIDTRLA</sequence>
<dbReference type="EMBL" id="CAJZBQ010000051">
    <property type="protein sequence ID" value="CAG9330519.1"/>
    <property type="molecule type" value="Genomic_DNA"/>
</dbReference>
<evidence type="ECO:0000313" key="1">
    <source>
        <dbReference type="EMBL" id="CAG9330519.1"/>
    </source>
</evidence>
<dbReference type="Proteomes" id="UP001162131">
    <property type="component" value="Unassembled WGS sequence"/>
</dbReference>
<accession>A0AAU9K996</accession>
<gene>
    <name evidence="1" type="ORF">BSTOLATCC_MIC51272</name>
</gene>
<keyword evidence="2" id="KW-1185">Reference proteome</keyword>
<proteinExistence type="predicted"/>
<evidence type="ECO:0000313" key="2">
    <source>
        <dbReference type="Proteomes" id="UP001162131"/>
    </source>
</evidence>
<comment type="caution">
    <text evidence="1">The sequence shown here is derived from an EMBL/GenBank/DDBJ whole genome shotgun (WGS) entry which is preliminary data.</text>
</comment>
<name>A0AAU9K996_9CILI</name>
<organism evidence="1 2">
    <name type="scientific">Blepharisma stoltei</name>
    <dbReference type="NCBI Taxonomy" id="1481888"/>
    <lineage>
        <taxon>Eukaryota</taxon>
        <taxon>Sar</taxon>
        <taxon>Alveolata</taxon>
        <taxon>Ciliophora</taxon>
        <taxon>Postciliodesmatophora</taxon>
        <taxon>Heterotrichea</taxon>
        <taxon>Heterotrichida</taxon>
        <taxon>Blepharismidae</taxon>
        <taxon>Blepharisma</taxon>
    </lineage>
</organism>
<protein>
    <submittedName>
        <fullName evidence="1">Uncharacterized protein</fullName>
    </submittedName>
</protein>
<reference evidence="1" key="1">
    <citation type="submission" date="2021-09" db="EMBL/GenBank/DDBJ databases">
        <authorList>
            <consortium name="AG Swart"/>
            <person name="Singh M."/>
            <person name="Singh A."/>
            <person name="Seah K."/>
            <person name="Emmerich C."/>
        </authorList>
    </citation>
    <scope>NUCLEOTIDE SEQUENCE</scope>
    <source>
        <strain evidence="1">ATCC30299</strain>
    </source>
</reference>